<evidence type="ECO:0000259" key="7">
    <source>
        <dbReference type="Pfam" id="PF23347"/>
    </source>
</evidence>
<evidence type="ECO:0000256" key="5">
    <source>
        <dbReference type="SAM" id="MobiDB-lite"/>
    </source>
</evidence>
<dbReference type="Proteomes" id="UP000703661">
    <property type="component" value="Unassembled WGS sequence"/>
</dbReference>
<name>A0A9P6MSN4_9FUNG</name>
<dbReference type="PANTHER" id="PTHR21286">
    <property type="entry name" value="NUCLEAR PORE COMPLEX PROTEIN NUP160"/>
    <property type="match status" value="1"/>
</dbReference>
<evidence type="ECO:0000313" key="9">
    <source>
        <dbReference type="EMBL" id="KAG0011573.1"/>
    </source>
</evidence>
<dbReference type="Pfam" id="PF11715">
    <property type="entry name" value="Beta-prop_Nup120_160"/>
    <property type="match status" value="1"/>
</dbReference>
<dbReference type="InterPro" id="IPR056535">
    <property type="entry name" value="TPR_NUP160_M"/>
</dbReference>
<comment type="subcellular location">
    <subcellularLocation>
        <location evidence="1">Nucleus</location>
    </subcellularLocation>
</comment>
<keyword evidence="2" id="KW-0813">Transport</keyword>
<evidence type="ECO:0008006" key="11">
    <source>
        <dbReference type="Google" id="ProtNLM"/>
    </source>
</evidence>
<reference evidence="9" key="1">
    <citation type="journal article" date="2020" name="Fungal Divers.">
        <title>Resolving the Mortierellaceae phylogeny through synthesis of multi-gene phylogenetics and phylogenomics.</title>
        <authorList>
            <person name="Vandepol N."/>
            <person name="Liber J."/>
            <person name="Desiro A."/>
            <person name="Na H."/>
            <person name="Kennedy M."/>
            <person name="Barry K."/>
            <person name="Grigoriev I.V."/>
            <person name="Miller A.N."/>
            <person name="O'Donnell K."/>
            <person name="Stajich J.E."/>
            <person name="Bonito G."/>
        </authorList>
    </citation>
    <scope>NUCLEOTIDE SEQUENCE</scope>
    <source>
        <strain evidence="9">NRRL 2769</strain>
    </source>
</reference>
<protein>
    <recommendedName>
        <fullName evidence="11">Nucleoporin Nup120/160-domain-containing protein</fullName>
    </recommendedName>
</protein>
<dbReference type="OrthoDB" id="67716at2759"/>
<comment type="caution">
    <text evidence="9">The sequence shown here is derived from an EMBL/GenBank/DDBJ whole genome shotgun (WGS) entry which is preliminary data.</text>
</comment>
<evidence type="ECO:0000256" key="1">
    <source>
        <dbReference type="ARBA" id="ARBA00004123"/>
    </source>
</evidence>
<dbReference type="GO" id="GO:0005643">
    <property type="term" value="C:nuclear pore"/>
    <property type="evidence" value="ECO:0007669"/>
    <property type="project" value="UniProtKB-ARBA"/>
</dbReference>
<keyword evidence="10" id="KW-1185">Reference proteome</keyword>
<evidence type="ECO:0000256" key="3">
    <source>
        <dbReference type="ARBA" id="ARBA00023242"/>
    </source>
</evidence>
<evidence type="ECO:0000256" key="2">
    <source>
        <dbReference type="ARBA" id="ARBA00022448"/>
    </source>
</evidence>
<dbReference type="Pfam" id="PF23354">
    <property type="entry name" value="TPR_NUP160_120_M"/>
    <property type="match status" value="1"/>
</dbReference>
<dbReference type="InterPro" id="IPR021717">
    <property type="entry name" value="Nucleoporin_Nup160"/>
</dbReference>
<sequence>MAPVAPMWWFKEVPVQLDAFVDTQHSVIHSVPCPRQVQPYNLDDHPHQVFENQGGVFAFPNQYAKSVVWRTKDNATVLELISISGKENTLTRQISFQFHAPILPGLHIAALAPFGGISIALLTADSVLYKLHISALSHFLTKDLPEGYSSAAQIKWTTNATPLLFKYLGDRQAAVASTDGALFLIKTALLAEDTNRHGHAEIRVFDLHDDTHHLPRIQDVSAVQKIRSIFQTGSDNGRSFPTGFQDQKTRMDILAMESYTTHDDTLLFTLYQDRTIRVWSTGRRHCLQSMRSAPSPNDAGYVQETIDAASRAHLGIMFNPVMPWVLRLLVYIPTESDAQLIIYTSRIGTSDDIDFAQGPVSTIRPESAAGLGSTPSSLVKMDINLNSSQTGYTIWGLWETDMRISVKYMQIDDPAADREHYQQLATRDLLDGRWWPVAMQAPLSGFVKSMSAVDDSVENVSEYYAEFIFSSGRFSDRTIMRALTSLFQDRVFELDSDLQAHVIDAMSVTPAGSPTVDKEYKRHRQILNWTRFISHCAKLDHEASAPLGLSIAPDTGYMIVVKQDALSFLTACDDSEILYHTFQDKQFEIAQFIATPQSQLRSTYPRLQDPSLRSDVSKIFRAIDFLTRHLTVETSKNLEAIISQLSSSNGPRNFIDAFSQEHLPHFIPKTDMNRARNLVLSCKAPTDVFRFLNAQLLHNADSSSVGLSSHRCILPYEALVASSIQQLAANRYTMAQDFLILLAVSFSAAPSSRPWIQEETEFVSDALRVTQSLLVLKWISNQTVTSSSATSGLERQLSKMQVHDAPPVVPETIHRQSLTGSLLKTLSSETNKYGAVEFPIYLAIPRAVSKFLYGLGITNQGPDEDSKYHAGLAQRLSGRGSMLLLSRFLDIVPVTSSLSYYRGKVLLSQGKPALALEQFMAVAASFGNDVGSVEQELDIMQLDYATGVIRGHAKLEDYYNNVITLFAENDAHEQVVYVARLALSDLLQNARASVTESQIRALLERIIHAALAIGSYERAFNAMMLISSESLKRQILKKFVNKICENGDGAKLALFTFGGLQDDVERILKSNAEQGAVLSKPDHYKVLYAYYVYKGEYKKGAGIMCQYVRRLCDGTNRTESIWRLLTEAGSACLAAINALHLAGPHNAWISIPASDADVESDEPLKRRRLSSATNGSSFTLSTTDRRANTPHRVEIVQLLDLKQEFALIKAKLLLVTDIPAQVIPGAFTMTPRETQLLLVQCGNHEVATSLALLYDLDLDVVFKLLVDKYLCDLRLEQDELLGQGGLQGARSIHVDRSRSASSLQTLQSYLERHDDASSSYKYRLGMVENILTVNPDFDLPPWLSQHYLVHNPEDLIRLYLKFGALEKAAKFALVVIDAAMKKEELISRHSNARWLPYSLLDEIFEELNEQIQQAQDHVPNKKALTQTANAKDKKMERRVLELKDLKAQLDENMRLYLENVERESIF</sequence>
<dbReference type="GO" id="GO:0017056">
    <property type="term" value="F:structural constituent of nuclear pore"/>
    <property type="evidence" value="ECO:0007669"/>
    <property type="project" value="TreeGrafter"/>
</dbReference>
<dbReference type="PANTHER" id="PTHR21286:SF0">
    <property type="entry name" value="NUCLEAR PORE COMPLEX PROTEIN NUP160"/>
    <property type="match status" value="1"/>
</dbReference>
<keyword evidence="4" id="KW-0175">Coiled coil</keyword>
<evidence type="ECO:0000256" key="4">
    <source>
        <dbReference type="SAM" id="Coils"/>
    </source>
</evidence>
<organism evidence="9 10">
    <name type="scientific">Entomortierella chlamydospora</name>
    <dbReference type="NCBI Taxonomy" id="101097"/>
    <lineage>
        <taxon>Eukaryota</taxon>
        <taxon>Fungi</taxon>
        <taxon>Fungi incertae sedis</taxon>
        <taxon>Mucoromycota</taxon>
        <taxon>Mortierellomycotina</taxon>
        <taxon>Mortierellomycetes</taxon>
        <taxon>Mortierellales</taxon>
        <taxon>Mortierellaceae</taxon>
        <taxon>Entomortierella</taxon>
    </lineage>
</organism>
<feature type="domain" description="Nucleoporin Nup120/160 beta-propeller" evidence="6">
    <location>
        <begin position="66"/>
        <end position="576"/>
    </location>
</feature>
<dbReference type="Pfam" id="PF23347">
    <property type="entry name" value="TPR_Nup160_C"/>
    <property type="match status" value="1"/>
</dbReference>
<feature type="region of interest" description="Disordered" evidence="5">
    <location>
        <begin position="1162"/>
        <end position="1183"/>
    </location>
</feature>
<dbReference type="InterPro" id="IPR056536">
    <property type="entry name" value="TPR_NUP160_C"/>
</dbReference>
<evidence type="ECO:0000259" key="8">
    <source>
        <dbReference type="Pfam" id="PF23354"/>
    </source>
</evidence>
<feature type="domain" description="NUP160 C-terminal TPR" evidence="7">
    <location>
        <begin position="1198"/>
        <end position="1435"/>
    </location>
</feature>
<feature type="domain" description="NUP160 middle TPR" evidence="8">
    <location>
        <begin position="896"/>
        <end position="1141"/>
    </location>
</feature>
<gene>
    <name evidence="9" type="ORF">BGZ80_000590</name>
</gene>
<feature type="coiled-coil region" evidence="4">
    <location>
        <begin position="1397"/>
        <end position="1452"/>
    </location>
</feature>
<dbReference type="EMBL" id="JAAAID010001123">
    <property type="protein sequence ID" value="KAG0011573.1"/>
    <property type="molecule type" value="Genomic_DNA"/>
</dbReference>
<proteinExistence type="predicted"/>
<keyword evidence="3" id="KW-0539">Nucleus</keyword>
<accession>A0A9P6MSN4</accession>
<evidence type="ECO:0000259" key="6">
    <source>
        <dbReference type="Pfam" id="PF11715"/>
    </source>
</evidence>
<dbReference type="InterPro" id="IPR059141">
    <property type="entry name" value="Beta-prop_Nup120_160"/>
</dbReference>
<evidence type="ECO:0000313" key="10">
    <source>
        <dbReference type="Proteomes" id="UP000703661"/>
    </source>
</evidence>
<feature type="compositionally biased region" description="Polar residues" evidence="5">
    <location>
        <begin position="1170"/>
        <end position="1182"/>
    </location>
</feature>